<comment type="similarity">
    <text evidence="5">Belongs to the FMN-dependent alpha-hydroxy acid dehydrogenase family.</text>
</comment>
<feature type="domain" description="FMN hydroxy acid dehydrogenase" evidence="6">
    <location>
        <begin position="2"/>
        <end position="362"/>
    </location>
</feature>
<comment type="caution">
    <text evidence="7">The sequence shown here is derived from an EMBL/GenBank/DDBJ whole genome shotgun (WGS) entry which is preliminary data.</text>
</comment>
<dbReference type="InterPro" id="IPR008259">
    <property type="entry name" value="FMN_hydac_DH_AS"/>
</dbReference>
<keyword evidence="4" id="KW-0560">Oxidoreductase</keyword>
<dbReference type="InterPro" id="IPR013785">
    <property type="entry name" value="Aldolase_TIM"/>
</dbReference>
<accession>A0ABS5L2W1</accession>
<keyword evidence="8" id="KW-1185">Reference proteome</keyword>
<evidence type="ECO:0000256" key="4">
    <source>
        <dbReference type="ARBA" id="ARBA00023002"/>
    </source>
</evidence>
<dbReference type="Pfam" id="PF01070">
    <property type="entry name" value="FMN_dh"/>
    <property type="match status" value="1"/>
</dbReference>
<dbReference type="Gene3D" id="3.20.20.70">
    <property type="entry name" value="Aldolase class I"/>
    <property type="match status" value="1"/>
</dbReference>
<name>A0ABS5L2W1_9ACTN</name>
<evidence type="ECO:0000256" key="3">
    <source>
        <dbReference type="ARBA" id="ARBA00022643"/>
    </source>
</evidence>
<dbReference type="PANTHER" id="PTHR10578">
    <property type="entry name" value="S -2-HYDROXY-ACID OXIDASE-RELATED"/>
    <property type="match status" value="1"/>
</dbReference>
<evidence type="ECO:0000313" key="7">
    <source>
        <dbReference type="EMBL" id="MBS2552667.1"/>
    </source>
</evidence>
<evidence type="ECO:0000256" key="2">
    <source>
        <dbReference type="ARBA" id="ARBA00022630"/>
    </source>
</evidence>
<sequence>MGTQNAPLRLTDYRDLAAGHVTRPVWDFVDGGSGDERTLAANTAAYDHRRLRPRILTDVDKIDTRTALFGTPLATPIGLAPVAYHRLLHPEGEVATVRGAGAAAALTVVGIFASRTLEDIARAAGGPLWLQLYWLRRRAVLEQLIDRAEAAGYEAFVVTLDAKRIGQRLRDMRNGFTLPEGVAAVNVDPAVMAEAHQAHEADSAIAAHAETSFDRALTWDDLAWLRARTSKPILLKGVLTAEDARLAAEHGVDGIVVSNHGGRQLDNAVPTIDALEECVQAVAGTMPVLIDGGIRRGTDVFTALALGASAVLIGRPFLWGLAAGGAEGVTDVLRLATSELEHTMTLMGTPTLADIDRTAVRP</sequence>
<dbReference type="PIRSF" id="PIRSF000138">
    <property type="entry name" value="Al-hdrx_acd_dh"/>
    <property type="match status" value="1"/>
</dbReference>
<dbReference type="InterPro" id="IPR037396">
    <property type="entry name" value="FMN_HAD"/>
</dbReference>
<dbReference type="RefSeq" id="WP_212018471.1">
    <property type="nucleotide sequence ID" value="NZ_JAAFYZ010000202.1"/>
</dbReference>
<comment type="cofactor">
    <cofactor evidence="1">
        <name>FMN</name>
        <dbReference type="ChEBI" id="CHEBI:58210"/>
    </cofactor>
</comment>
<dbReference type="Proteomes" id="UP000730482">
    <property type="component" value="Unassembled WGS sequence"/>
</dbReference>
<dbReference type="InterPro" id="IPR000262">
    <property type="entry name" value="FMN-dep_DH"/>
</dbReference>
<dbReference type="SUPFAM" id="SSF51395">
    <property type="entry name" value="FMN-linked oxidoreductases"/>
    <property type="match status" value="1"/>
</dbReference>
<reference evidence="7 8" key="1">
    <citation type="submission" date="2020-02" db="EMBL/GenBank/DDBJ databases">
        <title>Acidophilic actinobacteria isolated from forest soil.</title>
        <authorList>
            <person name="Golinska P."/>
        </authorList>
    </citation>
    <scope>NUCLEOTIDE SEQUENCE [LARGE SCALE GENOMIC DNA]</scope>
    <source>
        <strain evidence="7 8">NL8</strain>
    </source>
</reference>
<proteinExistence type="inferred from homology"/>
<evidence type="ECO:0000256" key="5">
    <source>
        <dbReference type="ARBA" id="ARBA00024042"/>
    </source>
</evidence>
<gene>
    <name evidence="7" type="ORF">KGQ19_38005</name>
</gene>
<evidence type="ECO:0000256" key="1">
    <source>
        <dbReference type="ARBA" id="ARBA00001917"/>
    </source>
</evidence>
<protein>
    <submittedName>
        <fullName evidence="7">Alpha-hydroxy-acid oxidizing protein</fullName>
    </submittedName>
</protein>
<keyword evidence="3" id="KW-0288">FMN</keyword>
<dbReference type="PANTHER" id="PTHR10578:SF107">
    <property type="entry name" value="2-HYDROXYACID OXIDASE 1"/>
    <property type="match status" value="1"/>
</dbReference>
<dbReference type="InterPro" id="IPR012133">
    <property type="entry name" value="Alpha-hydoxy_acid_DH_FMN"/>
</dbReference>
<dbReference type="PROSITE" id="PS00557">
    <property type="entry name" value="FMN_HYDROXY_ACID_DH_1"/>
    <property type="match status" value="1"/>
</dbReference>
<keyword evidence="2" id="KW-0285">Flavoprotein</keyword>
<organism evidence="7 8">
    <name type="scientific">Catenulispora pinistramenti</name>
    <dbReference type="NCBI Taxonomy" id="2705254"/>
    <lineage>
        <taxon>Bacteria</taxon>
        <taxon>Bacillati</taxon>
        <taxon>Actinomycetota</taxon>
        <taxon>Actinomycetes</taxon>
        <taxon>Catenulisporales</taxon>
        <taxon>Catenulisporaceae</taxon>
        <taxon>Catenulispora</taxon>
    </lineage>
</organism>
<dbReference type="EMBL" id="JAAFYZ010000202">
    <property type="protein sequence ID" value="MBS2552667.1"/>
    <property type="molecule type" value="Genomic_DNA"/>
</dbReference>
<evidence type="ECO:0000313" key="8">
    <source>
        <dbReference type="Proteomes" id="UP000730482"/>
    </source>
</evidence>
<dbReference type="CDD" id="cd02809">
    <property type="entry name" value="alpha_hydroxyacid_oxid_FMN"/>
    <property type="match status" value="1"/>
</dbReference>
<evidence type="ECO:0000259" key="6">
    <source>
        <dbReference type="PROSITE" id="PS51349"/>
    </source>
</evidence>
<dbReference type="PROSITE" id="PS51349">
    <property type="entry name" value="FMN_HYDROXY_ACID_DH_2"/>
    <property type="match status" value="1"/>
</dbReference>